<dbReference type="GO" id="GO:0005524">
    <property type="term" value="F:ATP binding"/>
    <property type="evidence" value="ECO:0007669"/>
    <property type="project" value="UniProtKB-KW"/>
</dbReference>
<reference evidence="3 4" key="1">
    <citation type="submission" date="2020-08" db="EMBL/GenBank/DDBJ databases">
        <authorList>
            <person name="Liu C."/>
            <person name="Sun Q."/>
        </authorList>
    </citation>
    <scope>NUCLEOTIDE SEQUENCE [LARGE SCALE GENOMIC DNA]</scope>
    <source>
        <strain evidence="3 4">NSJ-61</strain>
    </source>
</reference>
<dbReference type="Pfam" id="PF13635">
    <property type="entry name" value="DUF4143"/>
    <property type="match status" value="1"/>
</dbReference>
<dbReference type="InterPro" id="IPR011335">
    <property type="entry name" value="Restrct_endonuc-II-like"/>
</dbReference>
<dbReference type="PANTHER" id="PTHR33295">
    <property type="entry name" value="ATPASE"/>
    <property type="match status" value="1"/>
</dbReference>
<keyword evidence="3" id="KW-0547">Nucleotide-binding</keyword>
<dbReference type="InterPro" id="IPR025420">
    <property type="entry name" value="DUF4143"/>
</dbReference>
<dbReference type="SUPFAM" id="SSF52540">
    <property type="entry name" value="P-loop containing nucleoside triphosphate hydrolases"/>
    <property type="match status" value="1"/>
</dbReference>
<keyword evidence="4" id="KW-1185">Reference proteome</keyword>
<name>A0A7G9GPX1_9FIRM</name>
<dbReference type="SUPFAM" id="SSF52980">
    <property type="entry name" value="Restriction endonuclease-like"/>
    <property type="match status" value="1"/>
</dbReference>
<dbReference type="KEGG" id="ehn:H9Q80_02550"/>
<feature type="domain" description="AAA" evidence="1">
    <location>
        <begin position="20"/>
        <end position="150"/>
    </location>
</feature>
<dbReference type="PANTHER" id="PTHR33295:SF7">
    <property type="entry name" value="ATPASE"/>
    <property type="match status" value="1"/>
</dbReference>
<proteinExistence type="predicted"/>
<dbReference type="InterPro" id="IPR041682">
    <property type="entry name" value="AAA_14"/>
</dbReference>
<dbReference type="Proteomes" id="UP000515856">
    <property type="component" value="Chromosome"/>
</dbReference>
<dbReference type="Pfam" id="PF13173">
    <property type="entry name" value="AAA_14"/>
    <property type="match status" value="1"/>
</dbReference>
<dbReference type="EMBL" id="CP060636">
    <property type="protein sequence ID" value="QNM12853.1"/>
    <property type="molecule type" value="Genomic_DNA"/>
</dbReference>
<accession>A0A7G9GPX1</accession>
<dbReference type="RefSeq" id="WP_158552249.1">
    <property type="nucleotide sequence ID" value="NZ_CP060636.1"/>
</dbReference>
<evidence type="ECO:0000313" key="4">
    <source>
        <dbReference type="Proteomes" id="UP000515856"/>
    </source>
</evidence>
<keyword evidence="3" id="KW-0067">ATP-binding</keyword>
<dbReference type="AlphaFoldDB" id="A0A7G9GPX1"/>
<evidence type="ECO:0000313" key="3">
    <source>
        <dbReference type="EMBL" id="QNM12853.1"/>
    </source>
</evidence>
<gene>
    <name evidence="3" type="ORF">H9Q80_02550</name>
</gene>
<organism evidence="3 4">
    <name type="scientific">[Eubacterium] hominis</name>
    <dbReference type="NCBI Taxonomy" id="2764325"/>
    <lineage>
        <taxon>Bacteria</taxon>
        <taxon>Bacillati</taxon>
        <taxon>Bacillota</taxon>
        <taxon>Erysipelotrichia</taxon>
        <taxon>Erysipelotrichales</taxon>
        <taxon>Erysipelotrichaceae</taxon>
        <taxon>Amedibacillus</taxon>
    </lineage>
</organism>
<protein>
    <submittedName>
        <fullName evidence="3">ATP-binding protein</fullName>
    </submittedName>
</protein>
<feature type="domain" description="DUF4143" evidence="2">
    <location>
        <begin position="223"/>
        <end position="382"/>
    </location>
</feature>
<dbReference type="InterPro" id="IPR027417">
    <property type="entry name" value="P-loop_NTPase"/>
</dbReference>
<evidence type="ECO:0000259" key="2">
    <source>
        <dbReference type="Pfam" id="PF13635"/>
    </source>
</evidence>
<evidence type="ECO:0000259" key="1">
    <source>
        <dbReference type="Pfam" id="PF13173"/>
    </source>
</evidence>
<sequence length="428" mass="49955">MYRKFDDQLIAWKQKNNHLPLLIKGARFVGKRYSVLKFAKANYEHVIEINFEQDMYMKEVFEQTRKVEDIIAMYQLQHPETIFDQNTLLFLDEIQSSSSALTSLKFFANQDFDVIASGSLLGVSIAHTTSFPVGYVEMVDLHAMDFEEFLIANQIPEAIFKQLKECYEKGTMVMEPLHKKMMQLFKEYIVVGGMPAVVKEYITSKNFDKVKQLQQQILNAYYADIVKYGEGSEKIKAHECFTSIPKQLAKDNKKFQYKLLKKGGNARIYESSLQWLFDSGLIHRLYRLDTLEEPMEAHIDLSAFKVYFHDTGLLLAMFEQNVGAMILQDDLLIYKGGIFENVVYQCLQAHHKNIYYYEYRSQYEIDFVIYDNDRVVPIEVKSAGNTKSKSLQASMERFYLTKGYKLSTNNTNVNEKIKCYPLYMLLFI</sequence>